<name>A0ABS6KZK9_9GAMM</name>
<keyword evidence="2" id="KW-1185">Reference proteome</keyword>
<dbReference type="RefSeq" id="WP_217138088.1">
    <property type="nucleotide sequence ID" value="NZ_JAFMOU010000064.1"/>
</dbReference>
<accession>A0ABS6KZK9</accession>
<proteinExistence type="predicted"/>
<evidence type="ECO:0000313" key="2">
    <source>
        <dbReference type="Proteomes" id="UP000699865"/>
    </source>
</evidence>
<gene>
    <name evidence="1" type="ORF">J1786_08000</name>
</gene>
<dbReference type="EMBL" id="JAFMOU010000064">
    <property type="protein sequence ID" value="MBU9834754.1"/>
    <property type="molecule type" value="Genomic_DNA"/>
</dbReference>
<organism evidence="1 2">
    <name type="scientific">Rahnella perminowiae</name>
    <dbReference type="NCBI Taxonomy" id="2816244"/>
    <lineage>
        <taxon>Bacteria</taxon>
        <taxon>Pseudomonadati</taxon>
        <taxon>Pseudomonadota</taxon>
        <taxon>Gammaproteobacteria</taxon>
        <taxon>Enterobacterales</taxon>
        <taxon>Yersiniaceae</taxon>
        <taxon>Rahnella</taxon>
    </lineage>
</organism>
<sequence length="109" mass="12564">MRFRDIVDELNKYHNQLWFRPGTKLSGFADQYPDEWGSSTIVSAGGRLLAFQIGDADEWELGFGYQPPDGKLDFHDEDQDEELITPNFVSNANFIIHWIVRDPGEDKSE</sequence>
<reference evidence="1 2" key="1">
    <citation type="submission" date="2021-03" db="EMBL/GenBank/DDBJ databases">
        <title>Five novel Rahnella species.</title>
        <authorList>
            <person name="Brady C."/>
            <person name="Asselin J."/>
            <person name="Beer S."/>
            <person name="Bruberg M.B."/>
            <person name="Crampton B."/>
            <person name="Venter S."/>
            <person name="Arnold D."/>
            <person name="Denman S."/>
        </authorList>
    </citation>
    <scope>NUCLEOTIDE SEQUENCE [LARGE SCALE GENOMIC DNA]</scope>
    <source>
        <strain evidence="1 2">L72c</strain>
    </source>
</reference>
<dbReference type="Proteomes" id="UP000699865">
    <property type="component" value="Unassembled WGS sequence"/>
</dbReference>
<comment type="caution">
    <text evidence="1">The sequence shown here is derived from an EMBL/GenBank/DDBJ whole genome shotgun (WGS) entry which is preliminary data.</text>
</comment>
<evidence type="ECO:0000313" key="1">
    <source>
        <dbReference type="EMBL" id="MBU9834754.1"/>
    </source>
</evidence>
<protein>
    <submittedName>
        <fullName evidence="1">Uncharacterized protein</fullName>
    </submittedName>
</protein>